<dbReference type="RefSeq" id="WP_072504843.1">
    <property type="nucleotide sequence ID" value="NZ_CP016364.1"/>
</dbReference>
<dbReference type="AlphaFoldDB" id="A0A1L3I5B2"/>
<gene>
    <name evidence="1" type="ORF">PhaeoP97_01888</name>
</gene>
<accession>A0A1L3I5B2</accession>
<reference evidence="2" key="1">
    <citation type="submission" date="2016-07" db="EMBL/GenBank/DDBJ databases">
        <title>Phaeobacter portensis sp. nov., a tropodithietic acid producing bacterium isolated from a German harbor.</title>
        <authorList>
            <person name="Freese H.M."/>
            <person name="Bunk B."/>
            <person name="Breider S."/>
            <person name="Brinkhoff T."/>
        </authorList>
    </citation>
    <scope>NUCLEOTIDE SEQUENCE [LARGE SCALE GENOMIC DNA]</scope>
    <source>
        <strain evidence="2">P97</strain>
    </source>
</reference>
<evidence type="ECO:0000313" key="2">
    <source>
        <dbReference type="Proteomes" id="UP000183859"/>
    </source>
</evidence>
<dbReference type="STRING" id="1844006.PhaeoP97_01888"/>
<dbReference type="InterPro" id="IPR053734">
    <property type="entry name" value="Phage_Head-Tail_Connect_sf"/>
</dbReference>
<name>A0A1L3I5B2_9RHOB</name>
<dbReference type="EMBL" id="CP016364">
    <property type="protein sequence ID" value="APG47299.1"/>
    <property type="molecule type" value="Genomic_DNA"/>
</dbReference>
<dbReference type="Pfam" id="PF05354">
    <property type="entry name" value="Phage_attach"/>
    <property type="match status" value="1"/>
</dbReference>
<dbReference type="OrthoDB" id="6691341at2"/>
<sequence length="103" mass="11381">MVSPAWDDLDAFLQVDDFAIEATVTPRGGVPRQIKGVFDEPYFNTQLGEYEADATQPRFTCKAVDVADLQDKAEVEINGQPYFLLTNPQEDGTGMAVLQLARV</sequence>
<organism evidence="1 2">
    <name type="scientific">Phaeobacter porticola</name>
    <dbReference type="NCBI Taxonomy" id="1844006"/>
    <lineage>
        <taxon>Bacteria</taxon>
        <taxon>Pseudomonadati</taxon>
        <taxon>Pseudomonadota</taxon>
        <taxon>Alphaproteobacteria</taxon>
        <taxon>Rhodobacterales</taxon>
        <taxon>Roseobacteraceae</taxon>
        <taxon>Phaeobacter</taxon>
    </lineage>
</organism>
<dbReference type="GO" id="GO:0019068">
    <property type="term" value="P:virion assembly"/>
    <property type="evidence" value="ECO:0007669"/>
    <property type="project" value="InterPro"/>
</dbReference>
<dbReference type="Proteomes" id="UP000183859">
    <property type="component" value="Chromosome"/>
</dbReference>
<dbReference type="InterPro" id="IPR008018">
    <property type="entry name" value="Phage_tail_attach_FII"/>
</dbReference>
<keyword evidence="2" id="KW-1185">Reference proteome</keyword>
<proteinExistence type="predicted"/>
<dbReference type="KEGG" id="php:PhaeoP97_01888"/>
<evidence type="ECO:0000313" key="1">
    <source>
        <dbReference type="EMBL" id="APG47299.1"/>
    </source>
</evidence>
<protein>
    <submittedName>
        <fullName evidence="1">Uncharacterized protein</fullName>
    </submittedName>
</protein>
<dbReference type="Gene3D" id="2.40.10.180">
    <property type="entry name" value="Phage tail proteins"/>
    <property type="match status" value="1"/>
</dbReference>